<feature type="transmembrane region" description="Helical" evidence="12">
    <location>
        <begin position="184"/>
        <end position="203"/>
    </location>
</feature>
<feature type="transmembrane region" description="Helical" evidence="12">
    <location>
        <begin position="391"/>
        <end position="411"/>
    </location>
</feature>
<keyword evidence="8" id="KW-0406">Ion transport</keyword>
<dbReference type="STRING" id="10195.A0A3M7P4U7"/>
<organism evidence="13 14">
    <name type="scientific">Brachionus plicatilis</name>
    <name type="common">Marine rotifer</name>
    <name type="synonym">Brachionus muelleri</name>
    <dbReference type="NCBI Taxonomy" id="10195"/>
    <lineage>
        <taxon>Eukaryota</taxon>
        <taxon>Metazoa</taxon>
        <taxon>Spiralia</taxon>
        <taxon>Gnathifera</taxon>
        <taxon>Rotifera</taxon>
        <taxon>Eurotatoria</taxon>
        <taxon>Monogononta</taxon>
        <taxon>Pseudotrocha</taxon>
        <taxon>Ploima</taxon>
        <taxon>Brachionidae</taxon>
        <taxon>Brachionus</taxon>
    </lineage>
</organism>
<keyword evidence="6 12" id="KW-1133">Transmembrane helix</keyword>
<sequence>MIEQINKFHYADYIVFVGLLLISASIGIVIGWMDRKKKSTQNYLLGGGDLKVFPIGISIMGSFISAIAILGVSSEMYIYGTLYWNVMFPYPITIAVAGLVFAPMFHRLKITSAYEYLEFRFHKCVRIAASAIFCFQMFFYMSVALYSPSLAIEQVTGIPLLYSIIGTGGICALYTVAGGLRGTVWIDTFQVGIMFIGLIVLIVKGITEIPGGMTEVWRRAEQSNRIEYFNFNPSPFVRHSTWTLFFGSLITDLTVYGANQGSIQRYMAVKKWQYAAKALFINLIGVFFLRLLIFLSGLIAFAKYYDCDILSIGTVKKGEQILPFLVLDILGQLHGFPGLFVATIYSAALSTISTGMNSLAAVCLTDFVKPFYQKKYGIELKETTATFASKIIALFFGVAAIGMAFACQFFGNTVMQLTSSIFGLL</sequence>
<evidence type="ECO:0000313" key="14">
    <source>
        <dbReference type="Proteomes" id="UP000276133"/>
    </source>
</evidence>
<dbReference type="InterPro" id="IPR038377">
    <property type="entry name" value="Na/Glc_symporter_sf"/>
</dbReference>
<evidence type="ECO:0000256" key="6">
    <source>
        <dbReference type="ARBA" id="ARBA00022989"/>
    </source>
</evidence>
<dbReference type="InterPro" id="IPR051163">
    <property type="entry name" value="Sodium:Solute_Symporter_SSF"/>
</dbReference>
<feature type="transmembrane region" description="Helical" evidence="12">
    <location>
        <begin position="279"/>
        <end position="301"/>
    </location>
</feature>
<feature type="transmembrane region" description="Helical" evidence="12">
    <location>
        <begin position="158"/>
        <end position="177"/>
    </location>
</feature>
<evidence type="ECO:0000256" key="7">
    <source>
        <dbReference type="ARBA" id="ARBA00023053"/>
    </source>
</evidence>
<protein>
    <submittedName>
        <fullName evidence="13">Sodium-coupled monocarboxylate transporter 1-like</fullName>
    </submittedName>
</protein>
<dbReference type="NCBIfam" id="TIGR00813">
    <property type="entry name" value="sss"/>
    <property type="match status" value="1"/>
</dbReference>
<keyword evidence="7" id="KW-0915">Sodium</keyword>
<dbReference type="GO" id="GO:0015293">
    <property type="term" value="F:symporter activity"/>
    <property type="evidence" value="ECO:0007669"/>
    <property type="project" value="TreeGrafter"/>
</dbReference>
<evidence type="ECO:0000256" key="3">
    <source>
        <dbReference type="ARBA" id="ARBA00022448"/>
    </source>
</evidence>
<evidence type="ECO:0000256" key="12">
    <source>
        <dbReference type="SAM" id="Phobius"/>
    </source>
</evidence>
<evidence type="ECO:0000256" key="9">
    <source>
        <dbReference type="ARBA" id="ARBA00023136"/>
    </source>
</evidence>
<evidence type="ECO:0000256" key="11">
    <source>
        <dbReference type="RuleBase" id="RU362091"/>
    </source>
</evidence>
<feature type="transmembrane region" description="Helical" evidence="12">
    <location>
        <begin position="125"/>
        <end position="146"/>
    </location>
</feature>
<evidence type="ECO:0000256" key="8">
    <source>
        <dbReference type="ARBA" id="ARBA00023065"/>
    </source>
</evidence>
<dbReference type="PANTHER" id="PTHR42985:SF2">
    <property type="entry name" value="SODIUM-DEPENDENT MULTIVITAMIN TRANSPORTER"/>
    <property type="match status" value="1"/>
</dbReference>
<comment type="caution">
    <text evidence="13">The sequence shown here is derived from an EMBL/GenBank/DDBJ whole genome shotgun (WGS) entry which is preliminary data.</text>
</comment>
<dbReference type="Gene3D" id="1.20.1730.10">
    <property type="entry name" value="Sodium/glucose cotransporter"/>
    <property type="match status" value="1"/>
</dbReference>
<evidence type="ECO:0000313" key="13">
    <source>
        <dbReference type="EMBL" id="RMZ94095.1"/>
    </source>
</evidence>
<evidence type="ECO:0000256" key="4">
    <source>
        <dbReference type="ARBA" id="ARBA00022475"/>
    </source>
</evidence>
<dbReference type="GO" id="GO:0006814">
    <property type="term" value="P:sodium ion transport"/>
    <property type="evidence" value="ECO:0007669"/>
    <property type="project" value="UniProtKB-KW"/>
</dbReference>
<dbReference type="PANTHER" id="PTHR42985">
    <property type="entry name" value="SODIUM-COUPLED MONOCARBOXYLATE TRANSPORTER"/>
    <property type="match status" value="1"/>
</dbReference>
<reference evidence="13 14" key="1">
    <citation type="journal article" date="2018" name="Sci. Rep.">
        <title>Genomic signatures of local adaptation to the degree of environmental predictability in rotifers.</title>
        <authorList>
            <person name="Franch-Gras L."/>
            <person name="Hahn C."/>
            <person name="Garcia-Roger E.M."/>
            <person name="Carmona M.J."/>
            <person name="Serra M."/>
            <person name="Gomez A."/>
        </authorList>
    </citation>
    <scope>NUCLEOTIDE SEQUENCE [LARGE SCALE GENOMIC DNA]</scope>
    <source>
        <strain evidence="13">HYR1</strain>
    </source>
</reference>
<name>A0A3M7P4U7_BRAPC</name>
<dbReference type="InterPro" id="IPR001734">
    <property type="entry name" value="Na/solute_symporter"/>
</dbReference>
<dbReference type="GO" id="GO:0005886">
    <property type="term" value="C:plasma membrane"/>
    <property type="evidence" value="ECO:0007669"/>
    <property type="project" value="UniProtKB-SubCell"/>
</dbReference>
<feature type="transmembrane region" description="Helical" evidence="12">
    <location>
        <begin position="239"/>
        <end position="258"/>
    </location>
</feature>
<comment type="subcellular location">
    <subcellularLocation>
        <location evidence="1">Cell membrane</location>
        <topology evidence="1">Multi-pass membrane protein</topology>
    </subcellularLocation>
</comment>
<keyword evidence="9 12" id="KW-0472">Membrane</keyword>
<dbReference type="Pfam" id="PF00474">
    <property type="entry name" value="SSF"/>
    <property type="match status" value="1"/>
</dbReference>
<keyword evidence="3" id="KW-0813">Transport</keyword>
<proteinExistence type="inferred from homology"/>
<dbReference type="PROSITE" id="PS50283">
    <property type="entry name" value="NA_SOLUT_SYMP_3"/>
    <property type="match status" value="1"/>
</dbReference>
<accession>A0A3M7P4U7</accession>
<evidence type="ECO:0000256" key="2">
    <source>
        <dbReference type="ARBA" id="ARBA00006434"/>
    </source>
</evidence>
<feature type="transmembrane region" description="Helical" evidence="12">
    <location>
        <begin position="52"/>
        <end position="70"/>
    </location>
</feature>
<keyword evidence="5 12" id="KW-0812">Transmembrane</keyword>
<feature type="transmembrane region" description="Helical" evidence="12">
    <location>
        <begin position="82"/>
        <end position="105"/>
    </location>
</feature>
<keyword evidence="10" id="KW-0739">Sodium transport</keyword>
<evidence type="ECO:0000256" key="5">
    <source>
        <dbReference type="ARBA" id="ARBA00022692"/>
    </source>
</evidence>
<gene>
    <name evidence="13" type="ORF">BpHYR1_043442</name>
</gene>
<evidence type="ECO:0000256" key="1">
    <source>
        <dbReference type="ARBA" id="ARBA00004651"/>
    </source>
</evidence>
<feature type="transmembrane region" description="Helical" evidence="12">
    <location>
        <begin position="13"/>
        <end position="32"/>
    </location>
</feature>
<dbReference type="EMBL" id="REGN01013303">
    <property type="protein sequence ID" value="RMZ94095.1"/>
    <property type="molecule type" value="Genomic_DNA"/>
</dbReference>
<keyword evidence="14" id="KW-1185">Reference proteome</keyword>
<dbReference type="AlphaFoldDB" id="A0A3M7P4U7"/>
<dbReference type="OrthoDB" id="6132759at2759"/>
<dbReference type="Proteomes" id="UP000276133">
    <property type="component" value="Unassembled WGS sequence"/>
</dbReference>
<keyword evidence="4" id="KW-1003">Cell membrane</keyword>
<comment type="similarity">
    <text evidence="2 11">Belongs to the sodium:solute symporter (SSF) (TC 2.A.21) family.</text>
</comment>
<evidence type="ECO:0000256" key="10">
    <source>
        <dbReference type="ARBA" id="ARBA00023201"/>
    </source>
</evidence>
<feature type="non-terminal residue" evidence="13">
    <location>
        <position position="425"/>
    </location>
</feature>